<comment type="caution">
    <text evidence="2">The sequence shown here is derived from an EMBL/GenBank/DDBJ whole genome shotgun (WGS) entry which is preliminary data.</text>
</comment>
<reference evidence="2 3" key="1">
    <citation type="submission" date="2020-07" db="EMBL/GenBank/DDBJ databases">
        <title>Sequencing the genomes of 1000 actinobacteria strains.</title>
        <authorList>
            <person name="Klenk H.-P."/>
        </authorList>
    </citation>
    <scope>NUCLEOTIDE SEQUENCE [LARGE SCALE GENOMIC DNA]</scope>
    <source>
        <strain evidence="2 3">DSM 42178</strain>
    </source>
</reference>
<accession>A0A852ZZY8</accession>
<dbReference type="AlphaFoldDB" id="A0A852ZZY8"/>
<evidence type="ECO:0000313" key="3">
    <source>
        <dbReference type="Proteomes" id="UP000567795"/>
    </source>
</evidence>
<gene>
    <name evidence="2" type="ORF">FHU37_004714</name>
</gene>
<feature type="compositionally biased region" description="Gly residues" evidence="1">
    <location>
        <begin position="1"/>
        <end position="16"/>
    </location>
</feature>
<evidence type="ECO:0000313" key="2">
    <source>
        <dbReference type="EMBL" id="NYI07685.1"/>
    </source>
</evidence>
<sequence>MHGVTGEAGGSGGKGSGESRTDFPPPELLFTHAQRARVACIYCRRQGAPMGEPFWKLDGFGNSWKVRACLDCDHRREAEPRR</sequence>
<dbReference type="EMBL" id="JACBZD010000002">
    <property type="protein sequence ID" value="NYI07685.1"/>
    <property type="molecule type" value="Genomic_DNA"/>
</dbReference>
<name>A0A852ZZY8_9ACTN</name>
<evidence type="ECO:0000256" key="1">
    <source>
        <dbReference type="SAM" id="MobiDB-lite"/>
    </source>
</evidence>
<dbReference type="Proteomes" id="UP000567795">
    <property type="component" value="Unassembled WGS sequence"/>
</dbReference>
<organism evidence="2 3">
    <name type="scientific">Allostreptomyces psammosilenae</name>
    <dbReference type="NCBI Taxonomy" id="1892865"/>
    <lineage>
        <taxon>Bacteria</taxon>
        <taxon>Bacillati</taxon>
        <taxon>Actinomycetota</taxon>
        <taxon>Actinomycetes</taxon>
        <taxon>Kitasatosporales</taxon>
        <taxon>Streptomycetaceae</taxon>
        <taxon>Allostreptomyces</taxon>
    </lineage>
</organism>
<feature type="region of interest" description="Disordered" evidence="1">
    <location>
        <begin position="1"/>
        <end position="26"/>
    </location>
</feature>
<protein>
    <submittedName>
        <fullName evidence="2">Uncharacterized protein</fullName>
    </submittedName>
</protein>
<dbReference type="RefSeq" id="WP_179816652.1">
    <property type="nucleotide sequence ID" value="NZ_JACBZD010000002.1"/>
</dbReference>
<keyword evidence="3" id="KW-1185">Reference proteome</keyword>
<proteinExistence type="predicted"/>